<feature type="domain" description="Protein kinase" evidence="7">
    <location>
        <begin position="16"/>
        <end position="342"/>
    </location>
</feature>
<organism evidence="8 9">
    <name type="scientific">Aspergillus arachidicola</name>
    <dbReference type="NCBI Taxonomy" id="656916"/>
    <lineage>
        <taxon>Eukaryota</taxon>
        <taxon>Fungi</taxon>
        <taxon>Dikarya</taxon>
        <taxon>Ascomycota</taxon>
        <taxon>Pezizomycotina</taxon>
        <taxon>Eurotiomycetes</taxon>
        <taxon>Eurotiomycetidae</taxon>
        <taxon>Eurotiales</taxon>
        <taxon>Aspergillaceae</taxon>
        <taxon>Aspergillus</taxon>
        <taxon>Aspergillus subgen. Circumdati</taxon>
    </lineage>
</organism>
<dbReference type="Gene3D" id="1.10.510.10">
    <property type="entry name" value="Transferase(Phosphotransferase) domain 1"/>
    <property type="match status" value="2"/>
</dbReference>
<evidence type="ECO:0000313" key="9">
    <source>
        <dbReference type="Proteomes" id="UP000231358"/>
    </source>
</evidence>
<dbReference type="GO" id="GO:0043484">
    <property type="term" value="P:regulation of RNA splicing"/>
    <property type="evidence" value="ECO:0007669"/>
    <property type="project" value="TreeGrafter"/>
</dbReference>
<evidence type="ECO:0000256" key="5">
    <source>
        <dbReference type="ARBA" id="ARBA00022840"/>
    </source>
</evidence>
<dbReference type="AlphaFoldDB" id="A0A2G7G171"/>
<keyword evidence="3 6" id="KW-0547">Nucleotide-binding</keyword>
<evidence type="ECO:0000313" key="8">
    <source>
        <dbReference type="EMBL" id="PIG86552.1"/>
    </source>
</evidence>
<dbReference type="Pfam" id="PF00069">
    <property type="entry name" value="Pkinase"/>
    <property type="match status" value="1"/>
</dbReference>
<dbReference type="Proteomes" id="UP000231358">
    <property type="component" value="Unassembled WGS sequence"/>
</dbReference>
<keyword evidence="5 6" id="KW-0067">ATP-binding</keyword>
<evidence type="ECO:0000256" key="4">
    <source>
        <dbReference type="ARBA" id="ARBA00022777"/>
    </source>
</evidence>
<dbReference type="InterPro" id="IPR017441">
    <property type="entry name" value="Protein_kinase_ATP_BS"/>
</dbReference>
<dbReference type="InterPro" id="IPR000719">
    <property type="entry name" value="Prot_kinase_dom"/>
</dbReference>
<keyword evidence="2" id="KW-0808">Transferase</keyword>
<dbReference type="SMART" id="SM00220">
    <property type="entry name" value="S_TKc"/>
    <property type="match status" value="1"/>
</dbReference>
<keyword evidence="9" id="KW-1185">Reference proteome</keyword>
<dbReference type="EMBL" id="NEXV01000244">
    <property type="protein sequence ID" value="PIG86552.1"/>
    <property type="molecule type" value="Genomic_DNA"/>
</dbReference>
<dbReference type="PANTHER" id="PTHR45646:SF11">
    <property type="entry name" value="SERINE_THREONINE-PROTEIN KINASE DOA"/>
    <property type="match status" value="1"/>
</dbReference>
<dbReference type="GO" id="GO:0004674">
    <property type="term" value="F:protein serine/threonine kinase activity"/>
    <property type="evidence" value="ECO:0007669"/>
    <property type="project" value="UniProtKB-KW"/>
</dbReference>
<evidence type="ECO:0000256" key="3">
    <source>
        <dbReference type="ARBA" id="ARBA00022741"/>
    </source>
</evidence>
<proteinExistence type="predicted"/>
<keyword evidence="4" id="KW-0418">Kinase</keyword>
<protein>
    <recommendedName>
        <fullName evidence="7">Protein kinase domain-containing protein</fullName>
    </recommendedName>
</protein>
<gene>
    <name evidence="8" type="ORF">AARAC_002100</name>
</gene>
<name>A0A2G7G171_9EURO</name>
<dbReference type="PROSITE" id="PS50011">
    <property type="entry name" value="PROTEIN_KINASE_DOM"/>
    <property type="match status" value="1"/>
</dbReference>
<comment type="caution">
    <text evidence="8">The sequence shown here is derived from an EMBL/GenBank/DDBJ whole genome shotgun (WGS) entry which is preliminary data.</text>
</comment>
<keyword evidence="1" id="KW-0723">Serine/threonine-protein kinase</keyword>
<dbReference type="Gene3D" id="3.30.200.20">
    <property type="entry name" value="Phosphorylase Kinase, domain 1"/>
    <property type="match status" value="1"/>
</dbReference>
<dbReference type="InterPro" id="IPR011009">
    <property type="entry name" value="Kinase-like_dom_sf"/>
</dbReference>
<evidence type="ECO:0000259" key="7">
    <source>
        <dbReference type="PROSITE" id="PS50011"/>
    </source>
</evidence>
<reference evidence="8 9" key="1">
    <citation type="submission" date="2017-05" db="EMBL/GenBank/DDBJ databases">
        <title>Genome sequence for an aflatoxigenic pathogen of Argentinian peanut, Aspergillus arachidicola.</title>
        <authorList>
            <person name="Moore G."/>
            <person name="Beltz S.B."/>
            <person name="Mack B.M."/>
        </authorList>
    </citation>
    <scope>NUCLEOTIDE SEQUENCE [LARGE SCALE GENOMIC DNA]</scope>
    <source>
        <strain evidence="8 9">CBS 117610</strain>
    </source>
</reference>
<accession>A0A2G7G171</accession>
<sequence>MLQHLYVPIEDVEKLERVVQKLGYGSYSTIWLARDESSNEFVAIKICTADPNPHEFDVLSNLSSPQLSGNSPGRSMVPLILDSFQIQGPNGTHTCYVTSPARMSLSDAKDGSYIRLFKLEVARVLAAQLAVAVEYIHTQGLAHGDLHSGNVLIQLPSGFNEMSDEELYKIYGEPESEVVTRFDGEELSPCIPSRAIIPVWLGEASEELQPSDAKIILSDFGEAFSPAKQDKFDPLFEGFLAKEDDMTCEHADALGILPPEWWNKWDARHKKFSEDGKPINRESYRSLEDRFEDSVQQPRRAEKMPPFEPAERDALLSMLRSMLSFRPESRPSAKEVLASEWMVKWALPEYEKAQKS</sequence>
<dbReference type="InterPro" id="IPR051175">
    <property type="entry name" value="CLK_kinases"/>
</dbReference>
<evidence type="ECO:0000256" key="1">
    <source>
        <dbReference type="ARBA" id="ARBA00022527"/>
    </source>
</evidence>
<dbReference type="GO" id="GO:0005634">
    <property type="term" value="C:nucleus"/>
    <property type="evidence" value="ECO:0007669"/>
    <property type="project" value="TreeGrafter"/>
</dbReference>
<feature type="binding site" evidence="6">
    <location>
        <position position="45"/>
    </location>
    <ligand>
        <name>ATP</name>
        <dbReference type="ChEBI" id="CHEBI:30616"/>
    </ligand>
</feature>
<dbReference type="PROSITE" id="PS00107">
    <property type="entry name" value="PROTEIN_KINASE_ATP"/>
    <property type="match status" value="1"/>
</dbReference>
<dbReference type="SUPFAM" id="SSF56112">
    <property type="entry name" value="Protein kinase-like (PK-like)"/>
    <property type="match status" value="1"/>
</dbReference>
<dbReference type="STRING" id="656916.A0A2G7G171"/>
<evidence type="ECO:0000256" key="6">
    <source>
        <dbReference type="PROSITE-ProRule" id="PRU10141"/>
    </source>
</evidence>
<dbReference type="GO" id="GO:0005524">
    <property type="term" value="F:ATP binding"/>
    <property type="evidence" value="ECO:0007669"/>
    <property type="project" value="UniProtKB-UniRule"/>
</dbReference>
<dbReference type="PANTHER" id="PTHR45646">
    <property type="entry name" value="SERINE/THREONINE-PROTEIN KINASE DOA-RELATED"/>
    <property type="match status" value="1"/>
</dbReference>
<evidence type="ECO:0000256" key="2">
    <source>
        <dbReference type="ARBA" id="ARBA00022679"/>
    </source>
</evidence>